<feature type="compositionally biased region" description="Polar residues" evidence="1">
    <location>
        <begin position="126"/>
        <end position="146"/>
    </location>
</feature>
<evidence type="ECO:0000256" key="2">
    <source>
        <dbReference type="SAM" id="SignalP"/>
    </source>
</evidence>
<evidence type="ECO:0000313" key="4">
    <source>
        <dbReference type="Proteomes" id="UP000317935"/>
    </source>
</evidence>
<keyword evidence="2" id="KW-0732">Signal</keyword>
<proteinExistence type="predicted"/>
<accession>A0A6J4CZK0</accession>
<evidence type="ECO:0008006" key="5">
    <source>
        <dbReference type="Google" id="ProtNLM"/>
    </source>
</evidence>
<name>A0A6J4CZK0_9HELI</name>
<protein>
    <recommendedName>
        <fullName evidence="5">Periplasmic protein</fullName>
    </recommendedName>
</protein>
<dbReference type="EMBL" id="AP019774">
    <property type="protein sequence ID" value="BCD70928.1"/>
    <property type="molecule type" value="Genomic_DNA"/>
</dbReference>
<feature type="signal peptide" evidence="2">
    <location>
        <begin position="1"/>
        <end position="18"/>
    </location>
</feature>
<dbReference type="AlphaFoldDB" id="A0A6J4CZK0"/>
<evidence type="ECO:0000256" key="1">
    <source>
        <dbReference type="SAM" id="MobiDB-lite"/>
    </source>
</evidence>
<feature type="region of interest" description="Disordered" evidence="1">
    <location>
        <begin position="118"/>
        <end position="159"/>
    </location>
</feature>
<dbReference type="RefSeq" id="WP_231102782.1">
    <property type="nucleotide sequence ID" value="NZ_AP019774.1"/>
</dbReference>
<dbReference type="Proteomes" id="UP000317935">
    <property type="component" value="Chromosome"/>
</dbReference>
<evidence type="ECO:0000313" key="3">
    <source>
        <dbReference type="EMBL" id="BCD70928.1"/>
    </source>
</evidence>
<organism evidence="3 4">
    <name type="scientific">Helicobacter suis</name>
    <dbReference type="NCBI Taxonomy" id="104628"/>
    <lineage>
        <taxon>Bacteria</taxon>
        <taxon>Pseudomonadati</taxon>
        <taxon>Campylobacterota</taxon>
        <taxon>Epsilonproteobacteria</taxon>
        <taxon>Campylobacterales</taxon>
        <taxon>Helicobacteraceae</taxon>
        <taxon>Helicobacter</taxon>
    </lineage>
</organism>
<gene>
    <name evidence="3" type="ORF">SNTW_15730</name>
</gene>
<feature type="chain" id="PRO_5027098334" description="Periplasmic protein" evidence="2">
    <location>
        <begin position="19"/>
        <end position="159"/>
    </location>
</feature>
<reference evidence="3 4" key="1">
    <citation type="submission" date="2019-06" db="EMBL/GenBank/DDBJ databases">
        <title>Complete genome sequence of Helicobacter suis SNTW101c.</title>
        <authorList>
            <person name="Rimbara E."/>
            <person name="Suzuki M."/>
            <person name="Matsui H."/>
            <person name="Nakamura M."/>
            <person name="Mori S."/>
            <person name="Shibayama K."/>
        </authorList>
    </citation>
    <scope>NUCLEOTIDE SEQUENCE [LARGE SCALE GENOMIC DNA]</scope>
    <source>
        <strain evidence="3 4">SNTW101c</strain>
    </source>
</reference>
<sequence length="159" mass="17090">MRWVVFGLLLASSFLAGAPKWVKQCSGVAKLSKGNVIACGSADILDGDVDYAASMASAVARDKLADFVLKDQKVDSKKEVSVQLPSLLKAKWVDSSRVYVLLGMDSKSSKQVKVIVQKKPSGVITPPNNQKQTPVEQKISPPTKSAAQPPLQKEITPKN</sequence>